<gene>
    <name evidence="2" type="ORF">ACN38_g2926</name>
</gene>
<reference evidence="2 3" key="1">
    <citation type="submission" date="2015-08" db="EMBL/GenBank/DDBJ databases">
        <title>Genome sequencing of Penicillium nordicum.</title>
        <authorList>
            <person name="Nguyen H.D."/>
            <person name="Seifert K.A."/>
        </authorList>
    </citation>
    <scope>NUCLEOTIDE SEQUENCE [LARGE SCALE GENOMIC DNA]</scope>
    <source>
        <strain evidence="2 3">DAOMC 185683</strain>
    </source>
</reference>
<evidence type="ECO:0000313" key="3">
    <source>
        <dbReference type="Proteomes" id="UP000037696"/>
    </source>
</evidence>
<accession>A0A0M8P605</accession>
<proteinExistence type="predicted"/>
<comment type="caution">
    <text evidence="2">The sequence shown here is derived from an EMBL/GenBank/DDBJ whole genome shotgun (WGS) entry which is preliminary data.</text>
</comment>
<dbReference type="EMBL" id="LHQQ01000033">
    <property type="protein sequence ID" value="KOS46116.1"/>
    <property type="molecule type" value="Genomic_DNA"/>
</dbReference>
<evidence type="ECO:0000256" key="1">
    <source>
        <dbReference type="SAM" id="Phobius"/>
    </source>
</evidence>
<protein>
    <submittedName>
        <fullName evidence="2">Uncharacterized protein</fullName>
    </submittedName>
</protein>
<dbReference type="Proteomes" id="UP000037696">
    <property type="component" value="Unassembled WGS sequence"/>
</dbReference>
<keyword evidence="1" id="KW-1133">Transmembrane helix</keyword>
<keyword evidence="1" id="KW-0812">Transmembrane</keyword>
<dbReference type="AlphaFoldDB" id="A0A0M8P605"/>
<keyword evidence="3" id="KW-1185">Reference proteome</keyword>
<sequence length="190" mass="21635">MRGRHSPLDAKDIAGYGYAGRNRLCLSGFKGKKRTQNTPLCILTGCTGKNQVPWTTSLDLQAQWSGSKFPDNSGTTLTSSGPKHCVPWHTLPQATASADNLPIATVAWLSQRHITTFSLVDLVDFILLSGCQRVPLEMRSRHRVHGILLYFEVFFFFTFFFFFRFFSFSTFHLSLFLPLHLFFFSLFHLS</sequence>
<name>A0A0M8P605_9EURO</name>
<feature type="transmembrane region" description="Helical" evidence="1">
    <location>
        <begin position="147"/>
        <end position="165"/>
    </location>
</feature>
<organism evidence="2 3">
    <name type="scientific">Penicillium nordicum</name>
    <dbReference type="NCBI Taxonomy" id="229535"/>
    <lineage>
        <taxon>Eukaryota</taxon>
        <taxon>Fungi</taxon>
        <taxon>Dikarya</taxon>
        <taxon>Ascomycota</taxon>
        <taxon>Pezizomycotina</taxon>
        <taxon>Eurotiomycetes</taxon>
        <taxon>Eurotiomycetidae</taxon>
        <taxon>Eurotiales</taxon>
        <taxon>Aspergillaceae</taxon>
        <taxon>Penicillium</taxon>
    </lineage>
</organism>
<evidence type="ECO:0000313" key="2">
    <source>
        <dbReference type="EMBL" id="KOS46116.1"/>
    </source>
</evidence>
<keyword evidence="1" id="KW-0472">Membrane</keyword>